<comment type="caution">
    <text evidence="1">The sequence shown here is derived from an EMBL/GenBank/DDBJ whole genome shotgun (WGS) entry which is preliminary data.</text>
</comment>
<accession>A0ACA9P4P9</accession>
<feature type="non-terminal residue" evidence="1">
    <location>
        <position position="585"/>
    </location>
</feature>
<name>A0ACA9P4P9_9GLOM</name>
<protein>
    <submittedName>
        <fullName evidence="1">9156_t:CDS:1</fullName>
    </submittedName>
</protein>
<feature type="non-terminal residue" evidence="1">
    <location>
        <position position="1"/>
    </location>
</feature>
<keyword evidence="2" id="KW-1185">Reference proteome</keyword>
<sequence length="585" mass="63903">PLPPDVPLDLSAVFELAESFSADMDENIEDIDCAVLVIFPLELNFGSDIRKGFPKEKLGVGFAVVAPPNVVEEGFVDPRADEEKLAKEDGRDGFELKLKGAVEEVELLGSLKVKPVEGSEGNAGTSFLVREVCQHDKIERIQALVGKELTGGILEVLELLTPVGAGDGAGLPEPPLRLGIGRIFLFASSFSLARLKPPETSYSSPIVQSITVGDWSHSITKLAAVLSKKPDMPRTTRRTDASASPDYGSNYDDEPTVIDRVGATGAVALNKAESTLAKVWHTVRHYIPRALLNREPKVYYLLFYNSLTFILWSYLLLLVTAHLSTPPPPATVLNPSPGPTLSASTASETLAGYLKNIFTPFKNIKTTASGFASMAPPKQSTLQKSTHFIGAKLHALRERSYSTYSERGIGVYTIIIQNLAILEVLHSYLRLVRSPLQTTVMQVASRLIVVWWYVESQPAARTSSFYSSMLIAWSFAEMIRSLYYIASLLNLIPPQPTTSRPVAIAINVLTTIRYTAFYVLYPLGAGSEYALLLKGFPSFPSKSAALARKSSWAALNNGRGLPAWRVAFARVSAWIASWDAGAWLR</sequence>
<evidence type="ECO:0000313" key="1">
    <source>
        <dbReference type="EMBL" id="CAG8692008.1"/>
    </source>
</evidence>
<evidence type="ECO:0000313" key="2">
    <source>
        <dbReference type="Proteomes" id="UP000789525"/>
    </source>
</evidence>
<gene>
    <name evidence="1" type="ORF">ACOLOM_LOCUS9867</name>
</gene>
<organism evidence="1 2">
    <name type="scientific">Acaulospora colombiana</name>
    <dbReference type="NCBI Taxonomy" id="27376"/>
    <lineage>
        <taxon>Eukaryota</taxon>
        <taxon>Fungi</taxon>
        <taxon>Fungi incertae sedis</taxon>
        <taxon>Mucoromycota</taxon>
        <taxon>Glomeromycotina</taxon>
        <taxon>Glomeromycetes</taxon>
        <taxon>Diversisporales</taxon>
        <taxon>Acaulosporaceae</taxon>
        <taxon>Acaulospora</taxon>
    </lineage>
</organism>
<proteinExistence type="predicted"/>
<reference evidence="1" key="1">
    <citation type="submission" date="2021-06" db="EMBL/GenBank/DDBJ databases">
        <authorList>
            <person name="Kallberg Y."/>
            <person name="Tangrot J."/>
            <person name="Rosling A."/>
        </authorList>
    </citation>
    <scope>NUCLEOTIDE SEQUENCE</scope>
    <source>
        <strain evidence="1">CL356</strain>
    </source>
</reference>
<dbReference type="Proteomes" id="UP000789525">
    <property type="component" value="Unassembled WGS sequence"/>
</dbReference>
<dbReference type="EMBL" id="CAJVPT010029766">
    <property type="protein sequence ID" value="CAG8692008.1"/>
    <property type="molecule type" value="Genomic_DNA"/>
</dbReference>